<dbReference type="Proteomes" id="UP000004995">
    <property type="component" value="Unassembled WGS sequence"/>
</dbReference>
<evidence type="ECO:0000313" key="2">
    <source>
        <dbReference type="EnsemblPlants" id="KQL09070"/>
    </source>
</evidence>
<reference evidence="3" key="1">
    <citation type="journal article" date="2012" name="Nat. Biotechnol.">
        <title>Reference genome sequence of the model plant Setaria.</title>
        <authorList>
            <person name="Bennetzen J.L."/>
            <person name="Schmutz J."/>
            <person name="Wang H."/>
            <person name="Percifield R."/>
            <person name="Hawkins J."/>
            <person name="Pontaroli A.C."/>
            <person name="Estep M."/>
            <person name="Feng L."/>
            <person name="Vaughn J.N."/>
            <person name="Grimwood J."/>
            <person name="Jenkins J."/>
            <person name="Barry K."/>
            <person name="Lindquist E."/>
            <person name="Hellsten U."/>
            <person name="Deshpande S."/>
            <person name="Wang X."/>
            <person name="Wu X."/>
            <person name="Mitros T."/>
            <person name="Triplett J."/>
            <person name="Yang X."/>
            <person name="Ye C.Y."/>
            <person name="Mauro-Herrera M."/>
            <person name="Wang L."/>
            <person name="Li P."/>
            <person name="Sharma M."/>
            <person name="Sharma R."/>
            <person name="Ronald P.C."/>
            <person name="Panaud O."/>
            <person name="Kellogg E.A."/>
            <person name="Brutnell T.P."/>
            <person name="Doust A.N."/>
            <person name="Tuskan G.A."/>
            <person name="Rokhsar D."/>
            <person name="Devos K.M."/>
        </authorList>
    </citation>
    <scope>NUCLEOTIDE SEQUENCE [LARGE SCALE GENOMIC DNA]</scope>
    <source>
        <strain evidence="3">cv. Yugu1</strain>
    </source>
</reference>
<dbReference type="InParanoid" id="K3Y018"/>
<reference evidence="2" key="2">
    <citation type="submission" date="2018-08" db="UniProtKB">
        <authorList>
            <consortium name="EnsemblPlants"/>
        </authorList>
    </citation>
    <scope>IDENTIFICATION</scope>
    <source>
        <strain evidence="2">Yugu1</strain>
    </source>
</reference>
<protein>
    <submittedName>
        <fullName evidence="2">Uncharacterized protein</fullName>
    </submittedName>
</protein>
<proteinExistence type="predicted"/>
<feature type="compositionally biased region" description="Basic residues" evidence="1">
    <location>
        <begin position="94"/>
        <end position="106"/>
    </location>
</feature>
<name>K3Y018_SETIT</name>
<dbReference type="EnsemblPlants" id="KQL09070">
    <property type="protein sequence ID" value="KQL09070"/>
    <property type="gene ID" value="SETIT_007529mg"/>
</dbReference>
<dbReference type="EMBL" id="AGNK02002177">
    <property type="status" value="NOT_ANNOTATED_CDS"/>
    <property type="molecule type" value="Genomic_DNA"/>
</dbReference>
<feature type="compositionally biased region" description="Low complexity" evidence="1">
    <location>
        <begin position="48"/>
        <end position="63"/>
    </location>
</feature>
<dbReference type="HOGENOM" id="CLU_2053749_0_0_1"/>
<evidence type="ECO:0000313" key="3">
    <source>
        <dbReference type="Proteomes" id="UP000004995"/>
    </source>
</evidence>
<feature type="region of interest" description="Disordered" evidence="1">
    <location>
        <begin position="1"/>
        <end position="120"/>
    </location>
</feature>
<dbReference type="Gramene" id="KQL09070">
    <property type="protein sequence ID" value="KQL09070"/>
    <property type="gene ID" value="SETIT_007529mg"/>
</dbReference>
<dbReference type="AlphaFoldDB" id="K3Y018"/>
<sequence>MRVQSKIFSARLHTDTGANLQEGQPVDAPDRATGSAKQRRAGIRWRPAAASSTSSAATGSLASPVASKVAGGGALAVPGTSPTVSCRQPEPHAAARRRSPRPKRSKRGEAADWGGWRGGV</sequence>
<keyword evidence="3" id="KW-1185">Reference proteome</keyword>
<organism evidence="2 3">
    <name type="scientific">Setaria italica</name>
    <name type="common">Foxtail millet</name>
    <name type="synonym">Panicum italicum</name>
    <dbReference type="NCBI Taxonomy" id="4555"/>
    <lineage>
        <taxon>Eukaryota</taxon>
        <taxon>Viridiplantae</taxon>
        <taxon>Streptophyta</taxon>
        <taxon>Embryophyta</taxon>
        <taxon>Tracheophyta</taxon>
        <taxon>Spermatophyta</taxon>
        <taxon>Magnoliopsida</taxon>
        <taxon>Liliopsida</taxon>
        <taxon>Poales</taxon>
        <taxon>Poaceae</taxon>
        <taxon>PACMAD clade</taxon>
        <taxon>Panicoideae</taxon>
        <taxon>Panicodae</taxon>
        <taxon>Paniceae</taxon>
        <taxon>Cenchrinae</taxon>
        <taxon>Setaria</taxon>
    </lineage>
</organism>
<evidence type="ECO:0000256" key="1">
    <source>
        <dbReference type="SAM" id="MobiDB-lite"/>
    </source>
</evidence>
<accession>K3Y018</accession>